<organism evidence="2 3">
    <name type="scientific">Mycena citricolor</name>
    <dbReference type="NCBI Taxonomy" id="2018698"/>
    <lineage>
        <taxon>Eukaryota</taxon>
        <taxon>Fungi</taxon>
        <taxon>Dikarya</taxon>
        <taxon>Basidiomycota</taxon>
        <taxon>Agaricomycotina</taxon>
        <taxon>Agaricomycetes</taxon>
        <taxon>Agaricomycetidae</taxon>
        <taxon>Agaricales</taxon>
        <taxon>Marasmiineae</taxon>
        <taxon>Mycenaceae</taxon>
        <taxon>Mycena</taxon>
    </lineage>
</organism>
<comment type="caution">
    <text evidence="2">The sequence shown here is derived from an EMBL/GenBank/DDBJ whole genome shotgun (WGS) entry which is preliminary data.</text>
</comment>
<name>A0AAD2HY24_9AGAR</name>
<keyword evidence="3" id="KW-1185">Reference proteome</keyword>
<accession>A0AAD2HY24</accession>
<gene>
    <name evidence="2" type="ORF">MYCIT1_LOCUS34656</name>
</gene>
<dbReference type="Proteomes" id="UP001295794">
    <property type="component" value="Unassembled WGS sequence"/>
</dbReference>
<feature type="non-terminal residue" evidence="2">
    <location>
        <position position="1"/>
    </location>
</feature>
<protein>
    <submittedName>
        <fullName evidence="2">Uncharacterized protein</fullName>
    </submittedName>
</protein>
<feature type="region of interest" description="Disordered" evidence="1">
    <location>
        <begin position="1"/>
        <end position="27"/>
    </location>
</feature>
<dbReference type="AlphaFoldDB" id="A0AAD2HY24"/>
<reference evidence="2" key="1">
    <citation type="submission" date="2023-11" db="EMBL/GenBank/DDBJ databases">
        <authorList>
            <person name="De Vega J J."/>
            <person name="De Vega J J."/>
        </authorList>
    </citation>
    <scope>NUCLEOTIDE SEQUENCE</scope>
</reference>
<evidence type="ECO:0000256" key="1">
    <source>
        <dbReference type="SAM" id="MobiDB-lite"/>
    </source>
</evidence>
<feature type="compositionally biased region" description="Basic and acidic residues" evidence="1">
    <location>
        <begin position="1"/>
        <end position="11"/>
    </location>
</feature>
<sequence length="77" mass="8661">RFRQRRFEQVHHRPCRLQAGSHHRPSHRALALSLNSSTRESRYLGTAATKAGDLVRASRFASHSCASDTMKTPSTTD</sequence>
<dbReference type="EMBL" id="CAVNYO010000460">
    <property type="protein sequence ID" value="CAK5282693.1"/>
    <property type="molecule type" value="Genomic_DNA"/>
</dbReference>
<evidence type="ECO:0000313" key="2">
    <source>
        <dbReference type="EMBL" id="CAK5282693.1"/>
    </source>
</evidence>
<proteinExistence type="predicted"/>
<evidence type="ECO:0000313" key="3">
    <source>
        <dbReference type="Proteomes" id="UP001295794"/>
    </source>
</evidence>